<keyword evidence="2" id="KW-0378">Hydrolase</keyword>
<dbReference type="Gene3D" id="3.40.50.300">
    <property type="entry name" value="P-loop containing nucleotide triphosphate hydrolases"/>
    <property type="match status" value="2"/>
</dbReference>
<evidence type="ECO:0000313" key="9">
    <source>
        <dbReference type="Proteomes" id="UP000623467"/>
    </source>
</evidence>
<evidence type="ECO:0000256" key="1">
    <source>
        <dbReference type="ARBA" id="ARBA00022741"/>
    </source>
</evidence>
<evidence type="ECO:0000259" key="7">
    <source>
        <dbReference type="Pfam" id="PF13087"/>
    </source>
</evidence>
<name>A0A8H6Y3H2_9AGAR</name>
<feature type="domain" description="DNA2/NAM7 helicase-like C-terminal" evidence="7">
    <location>
        <begin position="1136"/>
        <end position="1413"/>
    </location>
</feature>
<gene>
    <name evidence="8" type="ORF">MSAN_01665800</name>
</gene>
<dbReference type="Proteomes" id="UP000623467">
    <property type="component" value="Unassembled WGS sequence"/>
</dbReference>
<protein>
    <submittedName>
        <fullName evidence="8">AAA-12 domain-containing protein</fullName>
    </submittedName>
</protein>
<sequence length="1454" mass="161327">MSLSATNLAVYHHLNCDLYIRNVYHRGKAHDSSDRGDRSELVAANFERGLEWERRLLAFLNEEDLLLTIPPTPVDGNALQANIDADERCHFFVSGVAFWPPPELRRRFLDAGTDPVNFGLAKPDLLEIIRTPGSGVITWRIIDAKASKKVKTSHHVQIYFYSLCLSYLLPGPFFQPAGSAAIWLPSVDEFDLEATPSFDDLKSINISLLKPSLDDFLFRRLPQILSLPRANIDWHFNPLCRGCPFESDCEKRTVEDGELGSIPNISLVEAKSIRNLLGISRGFSTADSVTDIEELHLLLGDAGKLDRIRRLFPSTLKKTKRILAVQRFSPTSPMVEAAKTKAVQVIRRRNFTCPRREDIAVFISLVLDPSSRRGFPTFCISVFSTIPHFQPKPSHGSQATFIPTLAAMLRRILFLNENVRPVPLSQFYVFSAEEQTALQAHLIDSALVSTPGDSASDIRLCIGALAEGVSLLQTTFQPLLLSGALLSFMAKGRKAELQTCLERMGLPVCTSDTVDQLRDQIQQEIQRLQNERRSDQDDRRTELGQLPRVVVLKKEIESLLALPIPGFWDLTECALTLLPKSSLDRKCPSDEAIFNAYKSNSQEDLEDQLEQRNASIYAVLQNMRARVSSSGPTLLVNDAKKLSSDFIDVCENDNLRKLFFMQQFEVLAKLSELWRARINACPDAPVLEYKETVQGPKGVEHAFYLLSGSLDIPAGDKDKAFYDYIMTEDDTGADDIPVEALFDDLSVAGLIFPLNRNTKARWDNQNAVVRQKLLVADLRDIAVDGQRTKVMVQTWGGWGVKLVAGHHYGLSPRLIDFNTTKVLSTLLELDIAATTGLDAEVPFVQLILNPRSFGDDPEFVEMCKDFVQVEGGIQRMFRQLKDLGAGEGAARALVLMPSQQRAVQRILSNRLSVLWGPPGTGKTYTIALGLLRLLEVQYRLGDTKRKVIFVTAMTHAAIDAVLSKLSHLRDCYTAIDSLPTKWLDNVKVERVFKGSNHPAPSNSDPSVNLLYAGTVYQASVFRSRSIPVLIVLQLYNFSKRYAFEVDVCVIDEAGQLALSSAALVLRSLAPKGRIIVAGDSEQLAPILTAQYPQLKSSLLFGSILDCLMHLSKLPSRRDSASQPPPSPTQSDYSSMSSSQGTVVQLTENFRLNPDLGEFVSTIYSRAFKPQKAQARQLAAQLKSVEDDVGMDLGVEPLVLREVQNFLRALSDVMLRRPQIVLRPPSIALQHSTTTAVDTGESLTPTPISLALIRLKTESSRPEGVGYEAHVRAEAALAAALITSISRCSPGEDVFVATPHRIQRQAVRAELDRIRLNEVESMMGRIRLEEGPPERAVARGTVTVDTVERLQGWCVYALKDVIDLGVLGSEAAFVICLFSLPPSAADGLGFLLERRRLNVAISRAKTLCVLVSSSTVLRPPVSVLSNEENVKGYKFLRAFEDRAWSSVISLRADDF</sequence>
<dbReference type="Pfam" id="PF13087">
    <property type="entry name" value="AAA_12"/>
    <property type="match status" value="1"/>
</dbReference>
<evidence type="ECO:0000313" key="8">
    <source>
        <dbReference type="EMBL" id="KAF7351035.1"/>
    </source>
</evidence>
<proteinExistence type="predicted"/>
<evidence type="ECO:0000256" key="2">
    <source>
        <dbReference type="ARBA" id="ARBA00022801"/>
    </source>
</evidence>
<dbReference type="EMBL" id="JACAZH010000014">
    <property type="protein sequence ID" value="KAF7351035.1"/>
    <property type="molecule type" value="Genomic_DNA"/>
</dbReference>
<evidence type="ECO:0000256" key="6">
    <source>
        <dbReference type="SAM" id="MobiDB-lite"/>
    </source>
</evidence>
<feature type="coiled-coil region" evidence="5">
    <location>
        <begin position="511"/>
        <end position="538"/>
    </location>
</feature>
<accession>A0A8H6Y3H2</accession>
<feature type="compositionally biased region" description="Low complexity" evidence="6">
    <location>
        <begin position="1128"/>
        <end position="1137"/>
    </location>
</feature>
<keyword evidence="3" id="KW-0347">Helicase</keyword>
<dbReference type="PANTHER" id="PTHR43788:SF8">
    <property type="entry name" value="DNA-BINDING PROTEIN SMUBP-2"/>
    <property type="match status" value="1"/>
</dbReference>
<evidence type="ECO:0000256" key="5">
    <source>
        <dbReference type="SAM" id="Coils"/>
    </source>
</evidence>
<dbReference type="GO" id="GO:0005524">
    <property type="term" value="F:ATP binding"/>
    <property type="evidence" value="ECO:0007669"/>
    <property type="project" value="UniProtKB-KW"/>
</dbReference>
<dbReference type="InterPro" id="IPR041679">
    <property type="entry name" value="DNA2/NAM7-like_C"/>
</dbReference>
<dbReference type="GO" id="GO:0016787">
    <property type="term" value="F:hydrolase activity"/>
    <property type="evidence" value="ECO:0007669"/>
    <property type="project" value="UniProtKB-KW"/>
</dbReference>
<organism evidence="8 9">
    <name type="scientific">Mycena sanguinolenta</name>
    <dbReference type="NCBI Taxonomy" id="230812"/>
    <lineage>
        <taxon>Eukaryota</taxon>
        <taxon>Fungi</taxon>
        <taxon>Dikarya</taxon>
        <taxon>Basidiomycota</taxon>
        <taxon>Agaricomycotina</taxon>
        <taxon>Agaricomycetes</taxon>
        <taxon>Agaricomycetidae</taxon>
        <taxon>Agaricales</taxon>
        <taxon>Marasmiineae</taxon>
        <taxon>Mycenaceae</taxon>
        <taxon>Mycena</taxon>
    </lineage>
</organism>
<keyword evidence="9" id="KW-1185">Reference proteome</keyword>
<dbReference type="Pfam" id="PF13604">
    <property type="entry name" value="AAA_30"/>
    <property type="match status" value="1"/>
</dbReference>
<keyword evidence="5" id="KW-0175">Coiled coil</keyword>
<keyword evidence="1" id="KW-0547">Nucleotide-binding</keyword>
<dbReference type="PANTHER" id="PTHR43788">
    <property type="entry name" value="DNA2/NAM7 HELICASE FAMILY MEMBER"/>
    <property type="match status" value="1"/>
</dbReference>
<evidence type="ECO:0000256" key="3">
    <source>
        <dbReference type="ARBA" id="ARBA00022806"/>
    </source>
</evidence>
<reference evidence="8" key="1">
    <citation type="submission" date="2020-05" db="EMBL/GenBank/DDBJ databases">
        <title>Mycena genomes resolve the evolution of fungal bioluminescence.</title>
        <authorList>
            <person name="Tsai I.J."/>
        </authorList>
    </citation>
    <scope>NUCLEOTIDE SEQUENCE</scope>
    <source>
        <strain evidence="8">160909Yilan</strain>
    </source>
</reference>
<keyword evidence="4" id="KW-0067">ATP-binding</keyword>
<dbReference type="SUPFAM" id="SSF52540">
    <property type="entry name" value="P-loop containing nucleoside triphosphate hydrolases"/>
    <property type="match status" value="1"/>
</dbReference>
<evidence type="ECO:0000256" key="4">
    <source>
        <dbReference type="ARBA" id="ARBA00022840"/>
    </source>
</evidence>
<feature type="region of interest" description="Disordered" evidence="6">
    <location>
        <begin position="1115"/>
        <end position="1137"/>
    </location>
</feature>
<dbReference type="GO" id="GO:0043139">
    <property type="term" value="F:5'-3' DNA helicase activity"/>
    <property type="evidence" value="ECO:0007669"/>
    <property type="project" value="TreeGrafter"/>
</dbReference>
<comment type="caution">
    <text evidence="8">The sequence shown here is derived from an EMBL/GenBank/DDBJ whole genome shotgun (WGS) entry which is preliminary data.</text>
</comment>
<dbReference type="InterPro" id="IPR027417">
    <property type="entry name" value="P-loop_NTPase"/>
</dbReference>
<dbReference type="OrthoDB" id="6513042at2759"/>
<dbReference type="InterPro" id="IPR050534">
    <property type="entry name" value="Coronavir_polyprotein_1ab"/>
</dbReference>